<dbReference type="Proteomes" id="UP000257144">
    <property type="component" value="Unassembled WGS sequence"/>
</dbReference>
<comment type="caution">
    <text evidence="1">The sequence shown here is derived from an EMBL/GenBank/DDBJ whole genome shotgun (WGS) entry which is preliminary data.</text>
</comment>
<dbReference type="PANTHER" id="PTHR40056">
    <property type="entry name" value="HYPOTHETICAL CYTOSOLIC PROTEIN"/>
    <property type="match status" value="1"/>
</dbReference>
<keyword evidence="2" id="KW-1185">Reference proteome</keyword>
<dbReference type="Pfam" id="PF08876">
    <property type="entry name" value="DUF1836"/>
    <property type="match status" value="1"/>
</dbReference>
<name>A0A3D8GQI9_9BACI</name>
<proteinExistence type="predicted"/>
<evidence type="ECO:0000313" key="2">
    <source>
        <dbReference type="Proteomes" id="UP000257144"/>
    </source>
</evidence>
<organism evidence="1 2">
    <name type="scientific">Neobacillus piezotolerans</name>
    <dbReference type="NCBI Taxonomy" id="2259171"/>
    <lineage>
        <taxon>Bacteria</taxon>
        <taxon>Bacillati</taxon>
        <taxon>Bacillota</taxon>
        <taxon>Bacilli</taxon>
        <taxon>Bacillales</taxon>
        <taxon>Bacillaceae</taxon>
        <taxon>Neobacillus</taxon>
    </lineage>
</organism>
<dbReference type="InterPro" id="IPR014975">
    <property type="entry name" value="DUF1836"/>
</dbReference>
<dbReference type="OrthoDB" id="3191472at2"/>
<dbReference type="RefSeq" id="WP_115452227.1">
    <property type="nucleotide sequence ID" value="NZ_QNQT01000004.1"/>
</dbReference>
<reference evidence="1 2" key="1">
    <citation type="submission" date="2018-07" db="EMBL/GenBank/DDBJ databases">
        <title>Bacillus sp. YLB-04 draft genome sequence.</title>
        <authorList>
            <person name="Yu L."/>
            <person name="Tang X."/>
        </authorList>
    </citation>
    <scope>NUCLEOTIDE SEQUENCE [LARGE SCALE GENOMIC DNA]</scope>
    <source>
        <strain evidence="1 2">YLB-04</strain>
    </source>
</reference>
<dbReference type="AlphaFoldDB" id="A0A3D8GQI9"/>
<evidence type="ECO:0000313" key="1">
    <source>
        <dbReference type="EMBL" id="RDU36754.1"/>
    </source>
</evidence>
<sequence>MKDLDELIDSLKFEKQIQLEDMPSIDLYMDQVIQLFENTFGETRRNEEEKILTKTMINNYAKGNLFFPVKKKKYTRGHLILISLIYQLKGSLSITDIKGVLSGINARAVNGGLDLGEFYSAFLALSAENEREFRAEAGIRSSGAAREAGRLQGGDEELEKTLLIASLVNMSNMYRRLAEKLADELQKESLDALENK</sequence>
<dbReference type="EMBL" id="QNQT01000004">
    <property type="protein sequence ID" value="RDU36754.1"/>
    <property type="molecule type" value="Genomic_DNA"/>
</dbReference>
<gene>
    <name evidence="1" type="ORF">DRW41_11930</name>
</gene>
<dbReference type="PANTHER" id="PTHR40056:SF1">
    <property type="entry name" value="DUF1836 DOMAIN-CONTAINING PROTEIN"/>
    <property type="match status" value="1"/>
</dbReference>
<protein>
    <recommendedName>
        <fullName evidence="3">DUF1836 domain-containing protein</fullName>
    </recommendedName>
</protein>
<accession>A0A3D8GQI9</accession>
<evidence type="ECO:0008006" key="3">
    <source>
        <dbReference type="Google" id="ProtNLM"/>
    </source>
</evidence>